<accession>A0ABD5R1G7</accession>
<evidence type="ECO:0000313" key="2">
    <source>
        <dbReference type="EMBL" id="MFC5278752.1"/>
    </source>
</evidence>
<reference evidence="2 3" key="1">
    <citation type="journal article" date="2019" name="Int. J. Syst. Evol. Microbiol.">
        <title>The Global Catalogue of Microorganisms (GCM) 10K type strain sequencing project: providing services to taxonomists for standard genome sequencing and annotation.</title>
        <authorList>
            <consortium name="The Broad Institute Genomics Platform"/>
            <consortium name="The Broad Institute Genome Sequencing Center for Infectious Disease"/>
            <person name="Wu L."/>
            <person name="Ma J."/>
        </authorList>
    </citation>
    <scope>NUCLEOTIDE SEQUENCE [LARGE SCALE GENOMIC DNA]</scope>
    <source>
        <strain evidence="2 3">CGMCC 1.12124</strain>
    </source>
</reference>
<dbReference type="Proteomes" id="UP001596118">
    <property type="component" value="Unassembled WGS sequence"/>
</dbReference>
<dbReference type="AlphaFoldDB" id="A0ABD5R1G7"/>
<evidence type="ECO:0000313" key="3">
    <source>
        <dbReference type="Proteomes" id="UP001596118"/>
    </source>
</evidence>
<keyword evidence="3" id="KW-1185">Reference proteome</keyword>
<name>A0ABD5R1G7_9EURY</name>
<dbReference type="RefSeq" id="WP_256411161.1">
    <property type="nucleotide sequence ID" value="NZ_JANHDM010000003.1"/>
</dbReference>
<keyword evidence="1" id="KW-0472">Membrane</keyword>
<keyword evidence="1" id="KW-1133">Transmembrane helix</keyword>
<gene>
    <name evidence="2" type="ORF">ACFPM1_08305</name>
</gene>
<evidence type="ECO:0000256" key="1">
    <source>
        <dbReference type="SAM" id="Phobius"/>
    </source>
</evidence>
<proteinExistence type="predicted"/>
<protein>
    <submittedName>
        <fullName evidence="2">Uncharacterized protein</fullName>
    </submittedName>
</protein>
<feature type="transmembrane region" description="Helical" evidence="1">
    <location>
        <begin position="20"/>
        <end position="39"/>
    </location>
</feature>
<dbReference type="EMBL" id="JBHSKY010000007">
    <property type="protein sequence ID" value="MFC5278752.1"/>
    <property type="molecule type" value="Genomic_DNA"/>
</dbReference>
<sequence>MAVGTRLSLQLADFGTRSLLTHTFMALGFVGAVVSGLFVEGQLGIISMTAFINFTAGLWIAQSIHSLGNAATEEEYQGVLKELLNRV</sequence>
<comment type="caution">
    <text evidence="2">The sequence shown here is derived from an EMBL/GenBank/DDBJ whole genome shotgun (WGS) entry which is preliminary data.</text>
</comment>
<organism evidence="2 3">
    <name type="scientific">Halorubrum rubrum</name>
    <dbReference type="NCBI Taxonomy" id="1126240"/>
    <lineage>
        <taxon>Archaea</taxon>
        <taxon>Methanobacteriati</taxon>
        <taxon>Methanobacteriota</taxon>
        <taxon>Stenosarchaea group</taxon>
        <taxon>Halobacteria</taxon>
        <taxon>Halobacteriales</taxon>
        <taxon>Haloferacaceae</taxon>
        <taxon>Halorubrum</taxon>
    </lineage>
</organism>
<keyword evidence="1" id="KW-0812">Transmembrane</keyword>